<sequence length="127" mass="13664">MSSPAGAEDDPDRAGKDMRVTACTVGTYRLPCPFHLATTPIPSLAILGRQEHPGGVSRAPVVVHRPSISGSSRVSAHRYGRDEILGTVCSDHDPVVFLEGVGIDEAVPDDRRWVKWRGGPAHEFRAA</sequence>
<organism evidence="1 2">
    <name type="scientific">Streptomyces coelicolor (strain ATCC BAA-471 / A3(2) / M145)</name>
    <dbReference type="NCBI Taxonomy" id="100226"/>
    <lineage>
        <taxon>Bacteria</taxon>
        <taxon>Bacillati</taxon>
        <taxon>Actinomycetota</taxon>
        <taxon>Actinomycetes</taxon>
        <taxon>Kitasatosporales</taxon>
        <taxon>Streptomycetaceae</taxon>
        <taxon>Streptomyces</taxon>
        <taxon>Streptomyces albidoflavus group</taxon>
    </lineage>
</organism>
<dbReference type="PaxDb" id="100226-SCO0048"/>
<proteinExistence type="predicted"/>
<accession>Q9S1U4</accession>
<reference evidence="1 2" key="1">
    <citation type="journal article" date="1996" name="Mol. Microbiol.">
        <title>A set of ordered cosmids and a detailed genetic and physical map for the 8 Mb Streptomyces coelicolor A3(2) chromosome.</title>
        <authorList>
            <person name="Redenbach M."/>
            <person name="Kieser H.M."/>
            <person name="Denapaite D."/>
            <person name="Eichner A."/>
            <person name="Cullum J."/>
            <person name="Kinashi H."/>
            <person name="Hopwood D.A."/>
        </authorList>
    </citation>
    <scope>NUCLEOTIDE SEQUENCE [LARGE SCALE GENOMIC DNA]</scope>
    <source>
        <strain evidence="2">ATCC BAA-471 / A3(2) / M145</strain>
    </source>
</reference>
<evidence type="ECO:0000313" key="2">
    <source>
        <dbReference type="Proteomes" id="UP000001973"/>
    </source>
</evidence>
<dbReference type="EMBL" id="AL939104">
    <property type="protein sequence ID" value="CAB52963.1"/>
    <property type="molecule type" value="Genomic_DNA"/>
</dbReference>
<dbReference type="InParanoid" id="Q9S1U4"/>
<dbReference type="AlphaFoldDB" id="Q9S1U4"/>
<dbReference type="HOGENOM" id="CLU_1969235_0_0_11"/>
<dbReference type="OrthoDB" id="4255520at2"/>
<dbReference type="STRING" id="100226.gene:17757641"/>
<reference evidence="1 2" key="2">
    <citation type="journal article" date="2002" name="Nature">
        <title>Complete genome sequence of the model actinomycete Streptomyces coelicolor A3(2).</title>
        <authorList>
            <person name="Bentley S.D."/>
            <person name="Chater K.F."/>
            <person name="Cerdeno-Tarraga A.M."/>
            <person name="Challis G.L."/>
            <person name="Thomson N.R."/>
            <person name="James K.D."/>
            <person name="Harris D.E."/>
            <person name="Quail M.A."/>
            <person name="Kieser H."/>
            <person name="Harper D."/>
            <person name="Bateman A."/>
            <person name="Brown S."/>
            <person name="Chandra G."/>
            <person name="Chen C.W."/>
            <person name="Collins M."/>
            <person name="Cronin A."/>
            <person name="Fraser A."/>
            <person name="Goble A."/>
            <person name="Hidalgo J."/>
            <person name="Hornsby T."/>
            <person name="Howarth S."/>
            <person name="Huang C.H."/>
            <person name="Kieser T."/>
            <person name="Larke L."/>
            <person name="Murphy L."/>
            <person name="Oliver K."/>
            <person name="O'Neil S."/>
            <person name="Rabbinowitsch E."/>
            <person name="Rajandream M.A."/>
            <person name="Rutherford K."/>
            <person name="Rutter S."/>
            <person name="Seeger K."/>
            <person name="Saunders D."/>
            <person name="Sharp S."/>
            <person name="Squares R."/>
            <person name="Squares S."/>
            <person name="Taylor K."/>
            <person name="Warren T."/>
            <person name="Wietzorrek A."/>
            <person name="Woodward J."/>
            <person name="Barrell B.G."/>
            <person name="Parkhill J."/>
            <person name="Hopwood D.A."/>
        </authorList>
    </citation>
    <scope>NUCLEOTIDE SEQUENCE [LARGE SCALE GENOMIC DNA]</scope>
    <source>
        <strain evidence="2">ATCC BAA-471 / A3(2) / M145</strain>
    </source>
</reference>
<dbReference type="Proteomes" id="UP000001973">
    <property type="component" value="Chromosome"/>
</dbReference>
<dbReference type="PATRIC" id="fig|100226.15.peg.40"/>
<evidence type="ECO:0000313" key="1">
    <source>
        <dbReference type="EMBL" id="CAB52963.1"/>
    </source>
</evidence>
<dbReference type="KEGG" id="sco:SCO0048"/>
<gene>
    <name evidence="1" type="ordered locus">SCO0048</name>
    <name evidence="1" type="ORF">SCJ4.29c</name>
</gene>
<dbReference type="PIR" id="T37112">
    <property type="entry name" value="T37112"/>
</dbReference>
<dbReference type="EMBL" id="AL645882">
    <property type="protein sequence ID" value="CAB52963.1"/>
    <property type="molecule type" value="Genomic_DNA"/>
</dbReference>
<protein>
    <submittedName>
        <fullName evidence="1">Uncharacterized protein</fullName>
    </submittedName>
</protein>
<keyword evidence="2" id="KW-1185">Reference proteome</keyword>
<name>Q9S1U4_STRCO</name>